<feature type="region of interest" description="Disordered" evidence="1">
    <location>
        <begin position="81"/>
        <end position="119"/>
    </location>
</feature>
<protein>
    <submittedName>
        <fullName evidence="2">Uncharacterized protein</fullName>
    </submittedName>
</protein>
<keyword evidence="3" id="KW-1185">Reference proteome</keyword>
<name>A0AAV7RY53_PLEWA</name>
<sequence length="256" mass="26931">MARNSGGGKMDGAKASRLGKDKGDPAGANRHPLSTMARQTGRNMTGLGKDTKTDDNFTSLMEGLLAPHSVPLPLRGCHVRSSSPGGEPLIPRQCSCTRSQLPRRLPRGGPSSGARNPRVPIPLAAVARAGLDGGPEGGVGDRQRPLPLRAEQTRPSRHRRIQVGLSMSGVLPRGLRAGYTRLAGRIRPPHVARASTGRDPGGPRAAIIRAYLSVGTHRPGLSSAHVGCIDPVRSPLFFAEAYSGPTCVGDFSHCMD</sequence>
<dbReference type="Proteomes" id="UP001066276">
    <property type="component" value="Chromosome 5"/>
</dbReference>
<feature type="region of interest" description="Disordered" evidence="1">
    <location>
        <begin position="1"/>
        <end position="50"/>
    </location>
</feature>
<reference evidence="2" key="1">
    <citation type="journal article" date="2022" name="bioRxiv">
        <title>Sequencing and chromosome-scale assembly of the giantPleurodeles waltlgenome.</title>
        <authorList>
            <person name="Brown T."/>
            <person name="Elewa A."/>
            <person name="Iarovenko S."/>
            <person name="Subramanian E."/>
            <person name="Araus A.J."/>
            <person name="Petzold A."/>
            <person name="Susuki M."/>
            <person name="Suzuki K.-i.T."/>
            <person name="Hayashi T."/>
            <person name="Toyoda A."/>
            <person name="Oliveira C."/>
            <person name="Osipova E."/>
            <person name="Leigh N.D."/>
            <person name="Simon A."/>
            <person name="Yun M.H."/>
        </authorList>
    </citation>
    <scope>NUCLEOTIDE SEQUENCE</scope>
    <source>
        <strain evidence="2">20211129_DDA</strain>
        <tissue evidence="2">Liver</tissue>
    </source>
</reference>
<accession>A0AAV7RY53</accession>
<evidence type="ECO:0000256" key="1">
    <source>
        <dbReference type="SAM" id="MobiDB-lite"/>
    </source>
</evidence>
<proteinExistence type="predicted"/>
<organism evidence="2 3">
    <name type="scientific">Pleurodeles waltl</name>
    <name type="common">Iberian ribbed newt</name>
    <dbReference type="NCBI Taxonomy" id="8319"/>
    <lineage>
        <taxon>Eukaryota</taxon>
        <taxon>Metazoa</taxon>
        <taxon>Chordata</taxon>
        <taxon>Craniata</taxon>
        <taxon>Vertebrata</taxon>
        <taxon>Euteleostomi</taxon>
        <taxon>Amphibia</taxon>
        <taxon>Batrachia</taxon>
        <taxon>Caudata</taxon>
        <taxon>Salamandroidea</taxon>
        <taxon>Salamandridae</taxon>
        <taxon>Pleurodelinae</taxon>
        <taxon>Pleurodeles</taxon>
    </lineage>
</organism>
<evidence type="ECO:0000313" key="3">
    <source>
        <dbReference type="Proteomes" id="UP001066276"/>
    </source>
</evidence>
<evidence type="ECO:0000313" key="2">
    <source>
        <dbReference type="EMBL" id="KAJ1157254.1"/>
    </source>
</evidence>
<feature type="compositionally biased region" description="Gly residues" evidence="1">
    <location>
        <begin position="1"/>
        <end position="10"/>
    </location>
</feature>
<dbReference type="AlphaFoldDB" id="A0AAV7RY53"/>
<comment type="caution">
    <text evidence="2">The sequence shown here is derived from an EMBL/GenBank/DDBJ whole genome shotgun (WGS) entry which is preliminary data.</text>
</comment>
<gene>
    <name evidence="2" type="ORF">NDU88_009969</name>
</gene>
<feature type="compositionally biased region" description="Basic and acidic residues" evidence="1">
    <location>
        <begin position="11"/>
        <end position="24"/>
    </location>
</feature>
<dbReference type="EMBL" id="JANPWB010000009">
    <property type="protein sequence ID" value="KAJ1157254.1"/>
    <property type="molecule type" value="Genomic_DNA"/>
</dbReference>